<sequence>MARYSEGVGMLMGHLGGQIGTVDSSINAAVSAKSGDGTGTITGTITGIANAATMFPGKAPGVVGGSVVLLTNVAKTGGDLSKLTIGDVLSIGAAAATVVASLTPVGAVVALGLTAAGAGYTFFQLQNPGFNPTMGELFDAWKEKSNRDGKYHIYDPLTLDLDGDGIETVSHNGYKGALFDHDGDGIRTASGWVASDDGLLVVDRNGDGIINDGKELFGDSSVLKDGTKAAHGYAALAEYDSNGDGVVDAKDADFDKLRVWRDLNQDGVSQKEELFTLEEVGVQSLNVAYQDTNQNLGNGNRLAQEGSYTGKDGNVRKMGDLLFGNNTLYSRYSQSVNLTDEQRAAANLQGIGRLRDLREAAALSPALAAALQAYTKAETKAQQKALLDDLVDKWAQTDPNYSVGTRFSAPMLRTANEGVALTPGQEKAMLMVGSVSDEYKEKLHELRTKIAALDAFSGEKSGVIYVQSKEQMESFLKTVRETYGKLTDNVYENLLFQTRLQPYLNKIGLKLENGEFKLDFTDVAALFGEVYAHSPEKAFVDLGEFLAYSKISSGDNAFTELSSLMAQYSLDAVNSGTFEQYAEALGKEAMEKLGHKTGTEKDDTLYGNELANFITGGAGDDAISGYGGNDILHGGAGNDTLQGGAGKDTLAGGAGDDRLYGGSSEADTYVFEKGHGKDVVSDSAYQAAHTDTLRFNGAKFAEAVFTRSGNNLVIKAYGGEDAVTVQGYFDSSSYRYYDFAFDDKTVTAKDMAGMKVEGVGTDGNESLYGWDTADVLDGGKGNDYLSGYNGDDLLKGGEGNDSLYGGEGVDTLEGNAGNDYLSGEKGADILKGGEGNDELHGGEGSDILNGGAGDDRLYGGSSEADTYVFEKATARMWFPTALTRQLIPIRCASTAPSLPKPYLPVRATTWSSKPTVVKMP</sequence>
<evidence type="ECO:0000313" key="3">
    <source>
        <dbReference type="EMBL" id="EFC88982.1"/>
    </source>
</evidence>
<dbReference type="SUPFAM" id="SSF103647">
    <property type="entry name" value="TSP type-3 repeat"/>
    <property type="match status" value="1"/>
</dbReference>
<dbReference type="PROSITE" id="PS00330">
    <property type="entry name" value="HEMOLYSIN_CALCIUM"/>
    <property type="match status" value="6"/>
</dbReference>
<dbReference type="PANTHER" id="PTHR38340">
    <property type="entry name" value="S-LAYER PROTEIN"/>
    <property type="match status" value="1"/>
</dbReference>
<comment type="subcellular location">
    <subcellularLocation>
        <location evidence="1">Secreted</location>
    </subcellularLocation>
</comment>
<reference evidence="3 4" key="1">
    <citation type="submission" date="2009-10" db="EMBL/GenBank/DDBJ databases">
        <authorList>
            <person name="Weinstock G."/>
            <person name="Sodergren E."/>
            <person name="Clifton S."/>
            <person name="Fulton L."/>
            <person name="Fulton B."/>
            <person name="Courtney L."/>
            <person name="Fronick C."/>
            <person name="Harrison M."/>
            <person name="Strong C."/>
            <person name="Farmer C."/>
            <person name="Delahaunty K."/>
            <person name="Markovic C."/>
            <person name="Hall O."/>
            <person name="Minx P."/>
            <person name="Tomlinson C."/>
            <person name="Mitreva M."/>
            <person name="Nelson J."/>
            <person name="Hou S."/>
            <person name="Wollam A."/>
            <person name="Pepin K.H."/>
            <person name="Johnson M."/>
            <person name="Bhonagiri V."/>
            <person name="Nash W.E."/>
            <person name="Warren W."/>
            <person name="Chinwalla A."/>
            <person name="Mardis E.R."/>
            <person name="Wilson R.K."/>
        </authorList>
    </citation>
    <scope>NUCLEOTIDE SEQUENCE [LARGE SCALE GENOMIC DNA]</scope>
    <source>
        <strain evidence="4">ATCC 25996 / DSM 4631 / NCTC 10774 / M26</strain>
    </source>
</reference>
<dbReference type="Pfam" id="PF00353">
    <property type="entry name" value="HemolysinCabind"/>
    <property type="match status" value="4"/>
</dbReference>
<dbReference type="InterPro" id="IPR001343">
    <property type="entry name" value="Hemolysn_Ca-bd"/>
</dbReference>
<dbReference type="SUPFAM" id="SSF51120">
    <property type="entry name" value="beta-Roll"/>
    <property type="match status" value="2"/>
</dbReference>
<name>D2ZVK1_NEIM2</name>
<proteinExistence type="predicted"/>
<dbReference type="PRINTS" id="PR00313">
    <property type="entry name" value="CABNDNGRPT"/>
</dbReference>
<dbReference type="InterPro" id="IPR050557">
    <property type="entry name" value="RTX_toxin/Mannuronan_C5-epim"/>
</dbReference>
<evidence type="ECO:0000313" key="4">
    <source>
        <dbReference type="Proteomes" id="UP000003344"/>
    </source>
</evidence>
<dbReference type="AlphaFoldDB" id="D2ZVK1"/>
<keyword evidence="2" id="KW-0964">Secreted</keyword>
<dbReference type="InterPro" id="IPR028974">
    <property type="entry name" value="TSP_type-3_rpt"/>
</dbReference>
<evidence type="ECO:0000256" key="1">
    <source>
        <dbReference type="ARBA" id="ARBA00004613"/>
    </source>
</evidence>
<dbReference type="GO" id="GO:0005509">
    <property type="term" value="F:calcium ion binding"/>
    <property type="evidence" value="ECO:0007669"/>
    <property type="project" value="InterPro"/>
</dbReference>
<dbReference type="Gene3D" id="2.150.10.10">
    <property type="entry name" value="Serralysin-like metalloprotease, C-terminal"/>
    <property type="match status" value="2"/>
</dbReference>
<accession>D2ZVK1</accession>
<dbReference type="Proteomes" id="UP000003344">
    <property type="component" value="Unassembled WGS sequence"/>
</dbReference>
<gene>
    <name evidence="3" type="ORF">NEIMUCOT_04644</name>
</gene>
<dbReference type="STRING" id="546266.NEIMUCOT_04644"/>
<comment type="caution">
    <text evidence="3">The sequence shown here is derived from an EMBL/GenBank/DDBJ whole genome shotgun (WGS) entry which is preliminary data.</text>
</comment>
<organism evidence="3 4">
    <name type="scientific">Neisseria mucosa (strain ATCC 25996 / DSM 4631 / NCTC 10774 / M26)</name>
    <dbReference type="NCBI Taxonomy" id="546266"/>
    <lineage>
        <taxon>Bacteria</taxon>
        <taxon>Pseudomonadati</taxon>
        <taxon>Pseudomonadota</taxon>
        <taxon>Betaproteobacteria</taxon>
        <taxon>Neisseriales</taxon>
        <taxon>Neisseriaceae</taxon>
        <taxon>Neisseria</taxon>
    </lineage>
</organism>
<dbReference type="InterPro" id="IPR011049">
    <property type="entry name" value="Serralysin-like_metalloprot_C"/>
</dbReference>
<dbReference type="InterPro" id="IPR018511">
    <property type="entry name" value="Hemolysin-typ_Ca-bd_CS"/>
</dbReference>
<evidence type="ECO:0000256" key="2">
    <source>
        <dbReference type="ARBA" id="ARBA00022525"/>
    </source>
</evidence>
<dbReference type="EMBL" id="ACDX02000005">
    <property type="protein sequence ID" value="EFC88982.1"/>
    <property type="molecule type" value="Genomic_DNA"/>
</dbReference>
<dbReference type="eggNOG" id="COG2931">
    <property type="taxonomic scope" value="Bacteria"/>
</dbReference>
<protein>
    <submittedName>
        <fullName evidence="3">Type I secretion target GGXGXDXXX repeat (2 copies)</fullName>
    </submittedName>
</protein>
<dbReference type="PANTHER" id="PTHR38340:SF1">
    <property type="entry name" value="S-LAYER PROTEIN"/>
    <property type="match status" value="1"/>
</dbReference>
<dbReference type="GO" id="GO:0005576">
    <property type="term" value="C:extracellular region"/>
    <property type="evidence" value="ECO:0007669"/>
    <property type="project" value="UniProtKB-SubCell"/>
</dbReference>